<accession>A0A975ASD3</accession>
<dbReference type="InterPro" id="IPR025392">
    <property type="entry name" value="DUF4124"/>
</dbReference>
<sequence length="241" mass="26782">MATLRSSARIIAACALGLAAWNVGADDVTIYRCTDAAGRLTLRDTPCTKGQTQQARSMIRPKDAPAVPKPRASDERTSMDRADDDHREPPRYVMVNPIRQMYECEGPDGELYVNDTGVGRSRFEPVWYPVIPVVAHPHAAFNGVFGRADFHGGNVSGSVSIGEVPRPHPHPQRQIVPVISTGDWVRDPCYALPQAEVCDRMRDERQELNRRWNIAQPTERAQIDLQTRGLDARLDSDCGGR</sequence>
<evidence type="ECO:0000259" key="3">
    <source>
        <dbReference type="Pfam" id="PF13511"/>
    </source>
</evidence>
<protein>
    <submittedName>
        <fullName evidence="4">DUF4124 domain-containing protein</fullName>
    </submittedName>
</protein>
<proteinExistence type="predicted"/>
<gene>
    <name evidence="4" type="ORF">I8J32_002480</name>
</gene>
<feature type="signal peptide" evidence="2">
    <location>
        <begin position="1"/>
        <end position="25"/>
    </location>
</feature>
<dbReference type="Proteomes" id="UP000639274">
    <property type="component" value="Chromosome"/>
</dbReference>
<evidence type="ECO:0000313" key="5">
    <source>
        <dbReference type="Proteomes" id="UP000639274"/>
    </source>
</evidence>
<reference evidence="4 5" key="1">
    <citation type="submission" date="2021-03" db="EMBL/GenBank/DDBJ databases">
        <title>Lysobacter sp. nov. isolated from soil of gangwondo yeongwol, south Korea.</title>
        <authorList>
            <person name="Kim K.R."/>
            <person name="Kim K.H."/>
            <person name="Jeon C.O."/>
        </authorList>
    </citation>
    <scope>NUCLEOTIDE SEQUENCE [LARGE SCALE GENOMIC DNA]</scope>
    <source>
        <strain evidence="4 5">R19</strain>
    </source>
</reference>
<organism evidence="4 5">
    <name type="scientific">Agrilutibacter solisilvae</name>
    <dbReference type="NCBI Taxonomy" id="2763317"/>
    <lineage>
        <taxon>Bacteria</taxon>
        <taxon>Pseudomonadati</taxon>
        <taxon>Pseudomonadota</taxon>
        <taxon>Gammaproteobacteria</taxon>
        <taxon>Lysobacterales</taxon>
        <taxon>Lysobacteraceae</taxon>
        <taxon>Agrilutibacter</taxon>
    </lineage>
</organism>
<keyword evidence="2" id="KW-0732">Signal</keyword>
<keyword evidence="5" id="KW-1185">Reference proteome</keyword>
<feature type="domain" description="DUF4124" evidence="3">
    <location>
        <begin position="28"/>
        <end position="71"/>
    </location>
</feature>
<evidence type="ECO:0000256" key="1">
    <source>
        <dbReference type="SAM" id="MobiDB-lite"/>
    </source>
</evidence>
<dbReference type="KEGG" id="lsf:I8J32_002480"/>
<evidence type="ECO:0000256" key="2">
    <source>
        <dbReference type="SAM" id="SignalP"/>
    </source>
</evidence>
<evidence type="ECO:0000313" key="4">
    <source>
        <dbReference type="EMBL" id="QSX78814.1"/>
    </source>
</evidence>
<dbReference type="Pfam" id="PF13511">
    <property type="entry name" value="DUF4124"/>
    <property type="match status" value="1"/>
</dbReference>
<feature type="chain" id="PRO_5037915049" evidence="2">
    <location>
        <begin position="26"/>
        <end position="241"/>
    </location>
</feature>
<feature type="region of interest" description="Disordered" evidence="1">
    <location>
        <begin position="47"/>
        <end position="89"/>
    </location>
</feature>
<dbReference type="EMBL" id="CP071518">
    <property type="protein sequence ID" value="QSX78814.1"/>
    <property type="molecule type" value="Genomic_DNA"/>
</dbReference>
<dbReference type="AlphaFoldDB" id="A0A975ASD3"/>
<dbReference type="RefSeq" id="WP_200615405.1">
    <property type="nucleotide sequence ID" value="NZ_CP071518.1"/>
</dbReference>
<feature type="compositionally biased region" description="Basic and acidic residues" evidence="1">
    <location>
        <begin position="71"/>
        <end position="89"/>
    </location>
</feature>
<name>A0A975ASD3_9GAMM</name>